<dbReference type="EMBL" id="SLUN01000028">
    <property type="protein sequence ID" value="TCL62077.1"/>
    <property type="molecule type" value="Genomic_DNA"/>
</dbReference>
<name>A0A4V2QD29_HYDET</name>
<gene>
    <name evidence="1" type="ORF">EDC14_102833</name>
</gene>
<dbReference type="AlphaFoldDB" id="A0A4V2QD29"/>
<organism evidence="1 2">
    <name type="scientific">Hydrogenispora ethanolica</name>
    <dbReference type="NCBI Taxonomy" id="1082276"/>
    <lineage>
        <taxon>Bacteria</taxon>
        <taxon>Bacillati</taxon>
        <taxon>Bacillota</taxon>
        <taxon>Hydrogenispora</taxon>
    </lineage>
</organism>
<evidence type="ECO:0000313" key="1">
    <source>
        <dbReference type="EMBL" id="TCL62077.1"/>
    </source>
</evidence>
<dbReference type="RefSeq" id="WP_132015925.1">
    <property type="nucleotide sequence ID" value="NZ_SLUN01000028.1"/>
</dbReference>
<reference evidence="1 2" key="1">
    <citation type="submission" date="2019-03" db="EMBL/GenBank/DDBJ databases">
        <title>Genomic Encyclopedia of Type Strains, Phase IV (KMG-IV): sequencing the most valuable type-strain genomes for metagenomic binning, comparative biology and taxonomic classification.</title>
        <authorList>
            <person name="Goeker M."/>
        </authorList>
    </citation>
    <scope>NUCLEOTIDE SEQUENCE [LARGE SCALE GENOMIC DNA]</scope>
    <source>
        <strain evidence="1 2">LX-B</strain>
    </source>
</reference>
<proteinExistence type="predicted"/>
<accession>A0A4V2QD29</accession>
<evidence type="ECO:0008006" key="3">
    <source>
        <dbReference type="Google" id="ProtNLM"/>
    </source>
</evidence>
<protein>
    <recommendedName>
        <fullName evidence="3">AbrB family transcriptional regulator</fullName>
    </recommendedName>
</protein>
<dbReference type="Proteomes" id="UP000295008">
    <property type="component" value="Unassembled WGS sequence"/>
</dbReference>
<evidence type="ECO:0000313" key="2">
    <source>
        <dbReference type="Proteomes" id="UP000295008"/>
    </source>
</evidence>
<dbReference type="OrthoDB" id="2622421at2"/>
<comment type="caution">
    <text evidence="1">The sequence shown here is derived from an EMBL/GenBank/DDBJ whole genome shotgun (WGS) entry which is preliminary data.</text>
</comment>
<keyword evidence="2" id="KW-1185">Reference proteome</keyword>
<sequence length="84" mass="9968">MEKQRLCSVINHHYQTEIPQEIAAKIEAKIGDELIWDYDETSATIFIIKKPQSFTRELEGLGKEIWEKHDATSYIREERTSWED</sequence>